<dbReference type="Proteomes" id="UP000515160">
    <property type="component" value="Chromosome X"/>
</dbReference>
<organism evidence="2 3">
    <name type="scientific">Drosophila albomicans</name>
    <name type="common">Fruit fly</name>
    <dbReference type="NCBI Taxonomy" id="7291"/>
    <lineage>
        <taxon>Eukaryota</taxon>
        <taxon>Metazoa</taxon>
        <taxon>Ecdysozoa</taxon>
        <taxon>Arthropoda</taxon>
        <taxon>Hexapoda</taxon>
        <taxon>Insecta</taxon>
        <taxon>Pterygota</taxon>
        <taxon>Neoptera</taxon>
        <taxon>Endopterygota</taxon>
        <taxon>Diptera</taxon>
        <taxon>Brachycera</taxon>
        <taxon>Muscomorpha</taxon>
        <taxon>Ephydroidea</taxon>
        <taxon>Drosophilidae</taxon>
        <taxon>Drosophila</taxon>
    </lineage>
</organism>
<name>A0A9C6SP75_DROAB</name>
<gene>
    <name evidence="3" type="primary">LOC117564881</name>
</gene>
<protein>
    <submittedName>
        <fullName evidence="3">Uncharacterized protein LOC117564881</fullName>
    </submittedName>
</protein>
<dbReference type="RefSeq" id="XP_051859539.1">
    <property type="nucleotide sequence ID" value="XM_052003579.1"/>
</dbReference>
<feature type="signal peptide" evidence="1">
    <location>
        <begin position="1"/>
        <end position="23"/>
    </location>
</feature>
<dbReference type="GeneID" id="117564881"/>
<dbReference type="InterPro" id="IPR010512">
    <property type="entry name" value="DUF1091"/>
</dbReference>
<evidence type="ECO:0000313" key="2">
    <source>
        <dbReference type="Proteomes" id="UP000515160"/>
    </source>
</evidence>
<evidence type="ECO:0000313" key="3">
    <source>
        <dbReference type="RefSeq" id="XP_051859539.1"/>
    </source>
</evidence>
<reference evidence="3" key="1">
    <citation type="submission" date="2025-08" db="UniProtKB">
        <authorList>
            <consortium name="RefSeq"/>
        </authorList>
    </citation>
    <scope>IDENTIFICATION</scope>
    <source>
        <strain evidence="3">15112-1751.03</strain>
        <tissue evidence="3">Whole Adult</tissue>
    </source>
</reference>
<evidence type="ECO:0000256" key="1">
    <source>
        <dbReference type="SAM" id="SignalP"/>
    </source>
</evidence>
<sequence>MKDNRRVLQVLLTLLATLQLSKQYCYLMKPLNFTVWDTPNYGLEMKLYEKNNSLSSVTTVRKEVPIPLWHLVLVQHPSRRRANRLEQPRTLYNSSVKTCEFWKYIRRVNAWNNAAKLMLSGAGSNMSLACPLKTGVYTMNVIQIPPDTAILKFMYQPNTIYSIRGTVHSLNPKDGVSRHPICHYEVNATIYKTC</sequence>
<keyword evidence="2" id="KW-1185">Reference proteome</keyword>
<dbReference type="SMART" id="SM00697">
    <property type="entry name" value="DM8"/>
    <property type="match status" value="1"/>
</dbReference>
<keyword evidence="1" id="KW-0732">Signal</keyword>
<proteinExistence type="predicted"/>
<accession>A0A9C6SP75</accession>
<dbReference type="AlphaFoldDB" id="A0A9C6SP75"/>
<feature type="chain" id="PRO_5038548949" evidence="1">
    <location>
        <begin position="24"/>
        <end position="194"/>
    </location>
</feature>
<dbReference type="OrthoDB" id="8028810at2759"/>